<dbReference type="InterPro" id="IPR036397">
    <property type="entry name" value="RNaseH_sf"/>
</dbReference>
<dbReference type="GO" id="GO:0003676">
    <property type="term" value="F:nucleic acid binding"/>
    <property type="evidence" value="ECO:0007669"/>
    <property type="project" value="InterPro"/>
</dbReference>
<reference evidence="2 3" key="1">
    <citation type="submission" date="2019-02" db="EMBL/GenBank/DDBJ databases">
        <title>Deep-cultivation of Planctomycetes and their phenomic and genomic characterization uncovers novel biology.</title>
        <authorList>
            <person name="Wiegand S."/>
            <person name="Jogler M."/>
            <person name="Boedeker C."/>
            <person name="Pinto D."/>
            <person name="Vollmers J."/>
            <person name="Rivas-Marin E."/>
            <person name="Kohn T."/>
            <person name="Peeters S.H."/>
            <person name="Heuer A."/>
            <person name="Rast P."/>
            <person name="Oberbeckmann S."/>
            <person name="Bunk B."/>
            <person name="Jeske O."/>
            <person name="Meyerdierks A."/>
            <person name="Storesund J.E."/>
            <person name="Kallscheuer N."/>
            <person name="Luecker S."/>
            <person name="Lage O.M."/>
            <person name="Pohl T."/>
            <person name="Merkel B.J."/>
            <person name="Hornburger P."/>
            <person name="Mueller R.-W."/>
            <person name="Bruemmer F."/>
            <person name="Labrenz M."/>
            <person name="Spormann A.M."/>
            <person name="Op den Camp H."/>
            <person name="Overmann J."/>
            <person name="Amann R."/>
            <person name="Jetten M.S.M."/>
            <person name="Mascher T."/>
            <person name="Medema M.H."/>
            <person name="Devos D.P."/>
            <person name="Kaster A.-K."/>
            <person name="Ovreas L."/>
            <person name="Rohde M."/>
            <person name="Galperin M.Y."/>
            <person name="Jogler C."/>
        </authorList>
    </citation>
    <scope>NUCLEOTIDE SEQUENCE [LARGE SCALE GENOMIC DNA]</scope>
    <source>
        <strain evidence="2 3">Pla85_3_4</strain>
    </source>
</reference>
<dbReference type="SUPFAM" id="SSF53098">
    <property type="entry name" value="Ribonuclease H-like"/>
    <property type="match status" value="1"/>
</dbReference>
<dbReference type="EMBL" id="CP036433">
    <property type="protein sequence ID" value="QDU95117.1"/>
    <property type="molecule type" value="Genomic_DNA"/>
</dbReference>
<protein>
    <submittedName>
        <fullName evidence="2">Ribonuclease HI</fullName>
        <ecNumber evidence="2">3.1.26.4</ecNumber>
    </submittedName>
</protein>
<dbReference type="AlphaFoldDB" id="A0A518DTE6"/>
<evidence type="ECO:0000313" key="3">
    <source>
        <dbReference type="Proteomes" id="UP000317648"/>
    </source>
</evidence>
<accession>A0A518DTE6</accession>
<feature type="region of interest" description="Disordered" evidence="1">
    <location>
        <begin position="268"/>
        <end position="294"/>
    </location>
</feature>
<evidence type="ECO:0000313" key="2">
    <source>
        <dbReference type="EMBL" id="QDU95117.1"/>
    </source>
</evidence>
<dbReference type="GO" id="GO:0004523">
    <property type="term" value="F:RNA-DNA hybrid ribonuclease activity"/>
    <property type="evidence" value="ECO:0007669"/>
    <property type="project" value="UniProtKB-EC"/>
</dbReference>
<sequence>MLPAADPLCLTRFPISVRERWSRLALARRLFAIPGNPHDRAKRSFGGQKTPPDRYFFARDFSGELFCADSCLCKPKGVVDGENTTADVEPVEMNGGRGCVLSFVMSYPHYLLLAEAAPKASQTGGVWRFVLQALESGEHLEAADEEPAVSGVRLELLAVVRGLEAIGQPSRVTLVTRNAYISRTLRLHLDNWRDSGWMWERFDDMAPITNADLWRRIDGALHYHRVECRTWRFDEPSATVPAPHFSHRSRNRRTYSLPQTDDAAVALEHSGPEQSGREPSRREPSAQPDTRGWLRGVAARLCGDSMEKLKHA</sequence>
<dbReference type="Gene3D" id="3.30.420.10">
    <property type="entry name" value="Ribonuclease H-like superfamily/Ribonuclease H"/>
    <property type="match status" value="1"/>
</dbReference>
<evidence type="ECO:0000256" key="1">
    <source>
        <dbReference type="SAM" id="MobiDB-lite"/>
    </source>
</evidence>
<keyword evidence="3" id="KW-1185">Reference proteome</keyword>
<dbReference type="InterPro" id="IPR012337">
    <property type="entry name" value="RNaseH-like_sf"/>
</dbReference>
<organism evidence="2 3">
    <name type="scientific">Lignipirellula cremea</name>
    <dbReference type="NCBI Taxonomy" id="2528010"/>
    <lineage>
        <taxon>Bacteria</taxon>
        <taxon>Pseudomonadati</taxon>
        <taxon>Planctomycetota</taxon>
        <taxon>Planctomycetia</taxon>
        <taxon>Pirellulales</taxon>
        <taxon>Pirellulaceae</taxon>
        <taxon>Lignipirellula</taxon>
    </lineage>
</organism>
<gene>
    <name evidence="2" type="primary">rnhA_1</name>
    <name evidence="2" type="ORF">Pla8534_29290</name>
</gene>
<proteinExistence type="predicted"/>
<name>A0A518DTE6_9BACT</name>
<dbReference type="KEGG" id="lcre:Pla8534_29290"/>
<dbReference type="Proteomes" id="UP000317648">
    <property type="component" value="Chromosome"/>
</dbReference>
<dbReference type="EC" id="3.1.26.4" evidence="2"/>
<keyword evidence="2" id="KW-0378">Hydrolase</keyword>
<feature type="compositionally biased region" description="Basic and acidic residues" evidence="1">
    <location>
        <begin position="275"/>
        <end position="284"/>
    </location>
</feature>